<feature type="transmembrane region" description="Helical" evidence="6">
    <location>
        <begin position="40"/>
        <end position="58"/>
    </location>
</feature>
<dbReference type="CDD" id="cd06225">
    <property type="entry name" value="HAMP"/>
    <property type="match status" value="1"/>
</dbReference>
<dbReference type="InterPro" id="IPR051310">
    <property type="entry name" value="MCP_chemotaxis"/>
</dbReference>
<dbReference type="GO" id="GO:0004888">
    <property type="term" value="F:transmembrane signaling receptor activity"/>
    <property type="evidence" value="ECO:0007669"/>
    <property type="project" value="TreeGrafter"/>
</dbReference>
<dbReference type="InterPro" id="IPR004089">
    <property type="entry name" value="MCPsignal_dom"/>
</dbReference>
<keyword evidence="6" id="KW-0472">Membrane</keyword>
<evidence type="ECO:0000256" key="4">
    <source>
        <dbReference type="PROSITE-ProRule" id="PRU00284"/>
    </source>
</evidence>
<proteinExistence type="inferred from homology"/>
<keyword evidence="6" id="KW-0812">Transmembrane</keyword>
<reference evidence="9 10" key="1">
    <citation type="journal article" date="2015" name="Int. J. Syst. Evol. Microbiol.">
        <title>Youhaiella tibetensis gen. nov., sp. nov., isolated from subsurface sediment.</title>
        <authorList>
            <person name="Wang Y.X."/>
            <person name="Huang F.Q."/>
            <person name="Nogi Y."/>
            <person name="Pang S.J."/>
            <person name="Wang P.K."/>
            <person name="Lv J."/>
        </authorList>
    </citation>
    <scope>NUCLEOTIDE SEQUENCE [LARGE SCALE GENOMIC DNA]</scope>
    <source>
        <strain evidence="10">fig4</strain>
    </source>
</reference>
<dbReference type="InterPro" id="IPR003660">
    <property type="entry name" value="HAMP_dom"/>
</dbReference>
<evidence type="ECO:0000259" key="7">
    <source>
        <dbReference type="PROSITE" id="PS50111"/>
    </source>
</evidence>
<evidence type="ECO:0000313" key="9">
    <source>
        <dbReference type="EMBL" id="QEE22882.1"/>
    </source>
</evidence>
<dbReference type="Proteomes" id="UP000321062">
    <property type="component" value="Chromosome"/>
</dbReference>
<evidence type="ECO:0000256" key="5">
    <source>
        <dbReference type="SAM" id="MobiDB-lite"/>
    </source>
</evidence>
<comment type="subcellular location">
    <subcellularLocation>
        <location evidence="1">Membrane</location>
    </subcellularLocation>
</comment>
<dbReference type="FunFam" id="1.10.287.950:FF:000001">
    <property type="entry name" value="Methyl-accepting chemotaxis sensory transducer"/>
    <property type="match status" value="1"/>
</dbReference>
<keyword evidence="2" id="KW-0488">Methylation</keyword>
<evidence type="ECO:0000256" key="3">
    <source>
        <dbReference type="ARBA" id="ARBA00029447"/>
    </source>
</evidence>
<dbReference type="OrthoDB" id="8320983at2"/>
<dbReference type="SMART" id="SM00304">
    <property type="entry name" value="HAMP"/>
    <property type="match status" value="2"/>
</dbReference>
<dbReference type="SUPFAM" id="SSF58104">
    <property type="entry name" value="Methyl-accepting chemotaxis protein (MCP) signaling domain"/>
    <property type="match status" value="1"/>
</dbReference>
<sequence>MPMLAAAIPLAFNGTNWAFVTTMGQDEVFAPVAGMRNTMLAIGGALLAVAALGGWLFSRSISRPLTGMAGAMDELASGNLSVEIEGGKRGDELGAMARALEVFRQNAHRMVDMTEEERAASLQRRSDRAEMMQALQRAFGQVVDAAVAGDFSRRIEVQFEDAELNVLADSVNNLVATVDRGVSETGVVLAALADANLSIRMEGDYEGAFLDLKQNANRVAEKLTEVIGQLKSTSSSLKTATGEILSGANDLSERTSRQAATIEETSAAMEQLAATVLQNADRAREASQTAGTVTRTAEEGGQVMGAANNAMERIETSSSKISNIIGMIDDIAFQTNLLALNASVEAARAGEAGKGFAVVAVEVRRLAQSAAQASAEVKTLIEQSALEVKDGTRLVAEAAAKLEAMLASARSSNALMDSIAHESREQAAAIDEVNASVRQMDEMTQHNAALVEETNAAIEKTEAQARELDRVVDVFTLGRAPESGAGEAENLATLRAPPRNKSYRSEGNAALDTSWESF</sequence>
<organism evidence="9 10">
    <name type="scientific">Paradevosia tibetensis</name>
    <dbReference type="NCBI Taxonomy" id="1447062"/>
    <lineage>
        <taxon>Bacteria</taxon>
        <taxon>Pseudomonadati</taxon>
        <taxon>Pseudomonadota</taxon>
        <taxon>Alphaproteobacteria</taxon>
        <taxon>Hyphomicrobiales</taxon>
        <taxon>Devosiaceae</taxon>
        <taxon>Paradevosia</taxon>
    </lineage>
</organism>
<protein>
    <submittedName>
        <fullName evidence="9">HAMP domain-containing protein</fullName>
    </submittedName>
</protein>
<evidence type="ECO:0000256" key="6">
    <source>
        <dbReference type="SAM" id="Phobius"/>
    </source>
</evidence>
<gene>
    <name evidence="9" type="ORF">FNA67_19950</name>
</gene>
<dbReference type="SUPFAM" id="SSF158472">
    <property type="entry name" value="HAMP domain-like"/>
    <property type="match status" value="1"/>
</dbReference>
<dbReference type="Gene3D" id="6.10.340.10">
    <property type="match status" value="1"/>
</dbReference>
<dbReference type="SMART" id="SM00283">
    <property type="entry name" value="MA"/>
    <property type="match status" value="1"/>
</dbReference>
<dbReference type="EMBL" id="CP041690">
    <property type="protein sequence ID" value="QEE22882.1"/>
    <property type="molecule type" value="Genomic_DNA"/>
</dbReference>
<comment type="similarity">
    <text evidence="3">Belongs to the methyl-accepting chemotaxis (MCP) protein family.</text>
</comment>
<name>A0A5B9DV05_9HYPH</name>
<accession>A0A5B9DV05</accession>
<dbReference type="PROSITE" id="PS50111">
    <property type="entry name" value="CHEMOTAXIS_TRANSDUC_2"/>
    <property type="match status" value="1"/>
</dbReference>
<dbReference type="PANTHER" id="PTHR43531:SF14">
    <property type="entry name" value="METHYL-ACCEPTING CHEMOTAXIS PROTEIN I-RELATED"/>
    <property type="match status" value="1"/>
</dbReference>
<dbReference type="AlphaFoldDB" id="A0A5B9DV05"/>
<evidence type="ECO:0000256" key="2">
    <source>
        <dbReference type="ARBA" id="ARBA00022481"/>
    </source>
</evidence>
<dbReference type="KEGG" id="yti:FNA67_19950"/>
<feature type="domain" description="Methyl-accepting transducer" evidence="7">
    <location>
        <begin position="233"/>
        <end position="462"/>
    </location>
</feature>
<dbReference type="Pfam" id="PF00672">
    <property type="entry name" value="HAMP"/>
    <property type="match status" value="1"/>
</dbReference>
<dbReference type="PROSITE" id="PS50885">
    <property type="entry name" value="HAMP"/>
    <property type="match status" value="2"/>
</dbReference>
<dbReference type="Pfam" id="PF00015">
    <property type="entry name" value="MCPsignal"/>
    <property type="match status" value="1"/>
</dbReference>
<feature type="domain" description="HAMP" evidence="8">
    <location>
        <begin position="137"/>
        <end position="183"/>
    </location>
</feature>
<dbReference type="PANTHER" id="PTHR43531">
    <property type="entry name" value="PROTEIN ICFG"/>
    <property type="match status" value="1"/>
</dbReference>
<keyword evidence="4" id="KW-0807">Transducer</keyword>
<evidence type="ECO:0000313" key="10">
    <source>
        <dbReference type="Proteomes" id="UP000321062"/>
    </source>
</evidence>
<feature type="region of interest" description="Disordered" evidence="5">
    <location>
        <begin position="496"/>
        <end position="518"/>
    </location>
</feature>
<keyword evidence="6" id="KW-1133">Transmembrane helix</keyword>
<dbReference type="GO" id="GO:0005886">
    <property type="term" value="C:plasma membrane"/>
    <property type="evidence" value="ECO:0007669"/>
    <property type="project" value="TreeGrafter"/>
</dbReference>
<dbReference type="GO" id="GO:0007165">
    <property type="term" value="P:signal transduction"/>
    <property type="evidence" value="ECO:0007669"/>
    <property type="project" value="UniProtKB-KW"/>
</dbReference>
<evidence type="ECO:0000256" key="1">
    <source>
        <dbReference type="ARBA" id="ARBA00004370"/>
    </source>
</evidence>
<feature type="domain" description="HAMP" evidence="8">
    <location>
        <begin position="59"/>
        <end position="112"/>
    </location>
</feature>
<evidence type="ECO:0000259" key="8">
    <source>
        <dbReference type="PROSITE" id="PS50885"/>
    </source>
</evidence>
<keyword evidence="10" id="KW-1185">Reference proteome</keyword>
<dbReference type="GO" id="GO:0006935">
    <property type="term" value="P:chemotaxis"/>
    <property type="evidence" value="ECO:0007669"/>
    <property type="project" value="TreeGrafter"/>
</dbReference>
<dbReference type="Gene3D" id="1.10.287.950">
    <property type="entry name" value="Methyl-accepting chemotaxis protein"/>
    <property type="match status" value="1"/>
</dbReference>